<keyword evidence="3" id="KW-1185">Reference proteome</keyword>
<protein>
    <recommendedName>
        <fullName evidence="4">SSCRP protein</fullName>
    </recommendedName>
</protein>
<accession>A0ABY2HG42</accession>
<comment type="caution">
    <text evidence="2">The sequence shown here is derived from an EMBL/GenBank/DDBJ whole genome shotgun (WGS) entry which is preliminary data.</text>
</comment>
<evidence type="ECO:0000313" key="2">
    <source>
        <dbReference type="EMBL" id="TFB06672.1"/>
    </source>
</evidence>
<keyword evidence="1" id="KW-0472">Membrane</keyword>
<sequence>VHHSTVLLTFPGFHCANPKPQAPSPNHIQHDPESKYWPAVGLTGLGLGTGDWGLGDWVRTMTVVTAAEGRGCESTRALEQGGEALPPFCYCGRQTASSSRRVGRRCKNKDKPHRFACPSVCTGALAVLLVMLTTVSWGPDRHWPRGWILQALRRLRSSDSAKRETQAIKK</sequence>
<evidence type="ECO:0000313" key="3">
    <source>
        <dbReference type="Proteomes" id="UP001642720"/>
    </source>
</evidence>
<evidence type="ECO:0008006" key="4">
    <source>
        <dbReference type="Google" id="ProtNLM"/>
    </source>
</evidence>
<name>A0ABY2HG42_9HYPO</name>
<dbReference type="RefSeq" id="XP_073562873.1">
    <property type="nucleotide sequence ID" value="XM_073697948.1"/>
</dbReference>
<organism evidence="2 3">
    <name type="scientific">Trichoderma ghanense</name>
    <dbReference type="NCBI Taxonomy" id="65468"/>
    <lineage>
        <taxon>Eukaryota</taxon>
        <taxon>Fungi</taxon>
        <taxon>Dikarya</taxon>
        <taxon>Ascomycota</taxon>
        <taxon>Pezizomycotina</taxon>
        <taxon>Sordariomycetes</taxon>
        <taxon>Hypocreomycetidae</taxon>
        <taxon>Hypocreales</taxon>
        <taxon>Hypocreaceae</taxon>
        <taxon>Trichoderma</taxon>
    </lineage>
</organism>
<reference evidence="2 3" key="1">
    <citation type="submission" date="2018-01" db="EMBL/GenBank/DDBJ databases">
        <title>Genome characterization of the sugarcane-associated fungus Trichoderma ghanense CCMA-1212 and their application in lignocelulose bioconversion.</title>
        <authorList>
            <person name="Steindorff A.S."/>
            <person name="Mendes T.D."/>
            <person name="Vilela E.S.D."/>
            <person name="Rodrigues D.S."/>
            <person name="Formighieri E.F."/>
            <person name="Melo I.S."/>
            <person name="Favaro L.C.L."/>
        </authorList>
    </citation>
    <scope>NUCLEOTIDE SEQUENCE [LARGE SCALE GENOMIC DNA]</scope>
    <source>
        <strain evidence="2 3">CCMA-1212</strain>
    </source>
</reference>
<proteinExistence type="predicted"/>
<dbReference type="GeneID" id="300572398"/>
<gene>
    <name evidence="2" type="ORF">CCMA1212_000481</name>
</gene>
<keyword evidence="1" id="KW-1133">Transmembrane helix</keyword>
<feature type="transmembrane region" description="Helical" evidence="1">
    <location>
        <begin position="115"/>
        <end position="137"/>
    </location>
</feature>
<evidence type="ECO:0000256" key="1">
    <source>
        <dbReference type="SAM" id="Phobius"/>
    </source>
</evidence>
<dbReference type="Proteomes" id="UP001642720">
    <property type="component" value="Unassembled WGS sequence"/>
</dbReference>
<dbReference type="EMBL" id="PPTA01000001">
    <property type="protein sequence ID" value="TFB06672.1"/>
    <property type="molecule type" value="Genomic_DNA"/>
</dbReference>
<keyword evidence="1" id="KW-0812">Transmembrane</keyword>
<feature type="non-terminal residue" evidence="2">
    <location>
        <position position="1"/>
    </location>
</feature>